<dbReference type="GO" id="GO:0046872">
    <property type="term" value="F:metal ion binding"/>
    <property type="evidence" value="ECO:0007669"/>
    <property type="project" value="UniProtKB-KW"/>
</dbReference>
<evidence type="ECO:0000256" key="2">
    <source>
        <dbReference type="ARBA" id="ARBA00022723"/>
    </source>
</evidence>
<dbReference type="InterPro" id="IPR051395">
    <property type="entry name" value="Cytochrome_c_Peroxidase/MauG"/>
</dbReference>
<evidence type="ECO:0000256" key="5">
    <source>
        <dbReference type="SAM" id="MobiDB-lite"/>
    </source>
</evidence>
<dbReference type="InterPro" id="IPR036909">
    <property type="entry name" value="Cyt_c-like_dom_sf"/>
</dbReference>
<proteinExistence type="predicted"/>
<dbReference type="GO" id="GO:0004130">
    <property type="term" value="F:cytochrome-c peroxidase activity"/>
    <property type="evidence" value="ECO:0007669"/>
    <property type="project" value="TreeGrafter"/>
</dbReference>
<dbReference type="PROSITE" id="PS51007">
    <property type="entry name" value="CYTC"/>
    <property type="match status" value="2"/>
</dbReference>
<accession>A0A7T4QZX1</accession>
<keyword evidence="2 4" id="KW-0479">Metal-binding</keyword>
<dbReference type="EMBL" id="CP066167">
    <property type="protein sequence ID" value="QQD17861.1"/>
    <property type="molecule type" value="Genomic_DNA"/>
</dbReference>
<dbReference type="InterPro" id="IPR009056">
    <property type="entry name" value="Cyt_c-like_dom"/>
</dbReference>
<dbReference type="PANTHER" id="PTHR30600">
    <property type="entry name" value="CYTOCHROME C PEROXIDASE-RELATED"/>
    <property type="match status" value="1"/>
</dbReference>
<gene>
    <name evidence="7" type="ORF">I6N98_16195</name>
</gene>
<evidence type="ECO:0000256" key="3">
    <source>
        <dbReference type="ARBA" id="ARBA00023004"/>
    </source>
</evidence>
<keyword evidence="1 4" id="KW-0349">Heme</keyword>
<evidence type="ECO:0000256" key="4">
    <source>
        <dbReference type="PROSITE-ProRule" id="PRU00433"/>
    </source>
</evidence>
<dbReference type="Pfam" id="PF21419">
    <property type="entry name" value="RoxA-like_Cyt-c"/>
    <property type="match status" value="1"/>
</dbReference>
<sequence>MRQTLFAVLISTATILSGCGGSSGSAQTNNSTNSNGDSNSNAGGEPSSTSSLLGSRRGGHYWHDYCEGKPDSTPVPADPREMVVPGVNEGKAVLMNAWWQTCQDDNHPGTCGELRRRDAEGLALVAAEGRPGAGSMFTGDHSESMFGFAAADYAEMWDSIWGLSQRPAQFDELVAQRWGMPLSKVRNPYPLPGEDPNAPGMNGGSGQLPMGVTQLREADGTWTGQLNVTCSICHGGGVGSEADSPELGPMYGTNSLSDITVMFTDLARLAPQQAALAIISQNKVRGTGNITNFQLFGTLTLADFQTLPGWLSVQAEPSTGTEDPPVWWNVGSRTAKFFDGAQKVDAKRIELSFHFPDFFNDLEGAKQWVLENQQDGDTWMTGLKSPAWPENSLGDIDTQLAEAGAVLFHAKDLWAPGLNNPTERPEGGNGSCASCHGAYSPRYANDPAFLDSPLLEGIASYITPIDIIDTDRARLNGNSTRVQEYSRENWFAYSDGPYNDDGVSLCGNWADPSLRGDTELGYLAPPLYGVWATAPYFHNGSVPNIEGVLDPSKRPEIWRRNSVPAPEGLEGQVVMGFDYSLQTGYDRENLGWNYQQLACEAGTSLPIPLVGVTIPLIDCNPMESGGTTLQDALGLLWGNGGLAWNLLNVPIFTDQQIEERKIYNTNYYSQGNGGHEFTAVLTEAERRAIKEYLKTL</sequence>
<feature type="compositionally biased region" description="Low complexity" evidence="5">
    <location>
        <begin position="29"/>
        <end position="54"/>
    </location>
</feature>
<evidence type="ECO:0000313" key="8">
    <source>
        <dbReference type="Proteomes" id="UP000596063"/>
    </source>
</evidence>
<feature type="domain" description="Cytochrome c" evidence="6">
    <location>
        <begin position="206"/>
        <end position="315"/>
    </location>
</feature>
<dbReference type="SUPFAM" id="SSF46626">
    <property type="entry name" value="Cytochrome c"/>
    <property type="match status" value="1"/>
</dbReference>
<dbReference type="KEGG" id="snan:I6N98_16195"/>
<organism evidence="7 8">
    <name type="scientific">Spongiibacter nanhainus</name>
    <dbReference type="NCBI Taxonomy" id="2794344"/>
    <lineage>
        <taxon>Bacteria</taxon>
        <taxon>Pseudomonadati</taxon>
        <taxon>Pseudomonadota</taxon>
        <taxon>Gammaproteobacteria</taxon>
        <taxon>Cellvibrionales</taxon>
        <taxon>Spongiibacteraceae</taxon>
        <taxon>Spongiibacter</taxon>
    </lineage>
</organism>
<keyword evidence="8" id="KW-1185">Reference proteome</keyword>
<dbReference type="AlphaFoldDB" id="A0A7T4QZX1"/>
<reference evidence="7 8" key="1">
    <citation type="submission" date="2020-12" db="EMBL/GenBank/DDBJ databases">
        <authorList>
            <person name="Shan Y."/>
        </authorList>
    </citation>
    <scope>NUCLEOTIDE SEQUENCE [LARGE SCALE GENOMIC DNA]</scope>
    <source>
        <strain evidence="8">csc3.9</strain>
    </source>
</reference>
<feature type="region of interest" description="Disordered" evidence="5">
    <location>
        <begin position="20"/>
        <end position="54"/>
    </location>
</feature>
<keyword evidence="3 4" id="KW-0408">Iron</keyword>
<feature type="domain" description="Cytochrome c" evidence="6">
    <location>
        <begin position="399"/>
        <end position="696"/>
    </location>
</feature>
<dbReference type="Gene3D" id="1.10.760.10">
    <property type="entry name" value="Cytochrome c-like domain"/>
    <property type="match status" value="1"/>
</dbReference>
<evidence type="ECO:0000313" key="7">
    <source>
        <dbReference type="EMBL" id="QQD17861.1"/>
    </source>
</evidence>
<dbReference type="PROSITE" id="PS51257">
    <property type="entry name" value="PROKAR_LIPOPROTEIN"/>
    <property type="match status" value="1"/>
</dbReference>
<dbReference type="GO" id="GO:0020037">
    <property type="term" value="F:heme binding"/>
    <property type="evidence" value="ECO:0007669"/>
    <property type="project" value="InterPro"/>
</dbReference>
<dbReference type="Proteomes" id="UP000596063">
    <property type="component" value="Chromosome"/>
</dbReference>
<name>A0A7T4QZX1_9GAMM</name>
<evidence type="ECO:0000256" key="1">
    <source>
        <dbReference type="ARBA" id="ARBA00022617"/>
    </source>
</evidence>
<evidence type="ECO:0000259" key="6">
    <source>
        <dbReference type="PROSITE" id="PS51007"/>
    </source>
</evidence>
<dbReference type="GO" id="GO:0009055">
    <property type="term" value="F:electron transfer activity"/>
    <property type="evidence" value="ECO:0007669"/>
    <property type="project" value="InterPro"/>
</dbReference>
<dbReference type="PANTHER" id="PTHR30600:SF9">
    <property type="entry name" value="BLR7738 PROTEIN"/>
    <property type="match status" value="1"/>
</dbReference>
<protein>
    <recommendedName>
        <fullName evidence="6">Cytochrome c domain-containing protein</fullName>
    </recommendedName>
</protein>